<dbReference type="Pfam" id="PF01253">
    <property type="entry name" value="SUI1"/>
    <property type="match status" value="1"/>
</dbReference>
<dbReference type="Proteomes" id="UP000095300">
    <property type="component" value="Unassembled WGS sequence"/>
</dbReference>
<dbReference type="GO" id="GO:0003743">
    <property type="term" value="F:translation initiation factor activity"/>
    <property type="evidence" value="ECO:0007669"/>
    <property type="project" value="InterPro"/>
</dbReference>
<dbReference type="PROSITE" id="PS50890">
    <property type="entry name" value="PUA"/>
    <property type="match status" value="1"/>
</dbReference>
<dbReference type="KEGG" id="scac:106083792"/>
<dbReference type="EnsemblMetazoa" id="SCAU011770-RA">
    <property type="protein sequence ID" value="SCAU011770-PA"/>
    <property type="gene ID" value="SCAU011770"/>
</dbReference>
<evidence type="ECO:0000313" key="3">
    <source>
        <dbReference type="EnsemblMetazoa" id="SCAU011770-PA"/>
    </source>
</evidence>
<dbReference type="FunFam" id="3.10.400.20:FF:000004">
    <property type="entry name" value="Eukaryotic Initiation Factor"/>
    <property type="match status" value="1"/>
</dbReference>
<dbReference type="Pfam" id="PF25304">
    <property type="entry name" value="WHD_eIF2D"/>
    <property type="match status" value="1"/>
</dbReference>
<dbReference type="InterPro" id="IPR048248">
    <property type="entry name" value="PUA_eIF2d-like"/>
</dbReference>
<dbReference type="STRING" id="35570.A0A1I8PWN4"/>
<sequence length="586" mass="65841">MFLKTFKLKSNAPLKGSDAKKLRQRIQTEFSHTNPELFMPSKANVTILKLITHGEMQTCIYCVDKLPMFFENDENKLVPTLYSLWKDPDLLPYFTTHPGVLPKLNNGADLMLPGVVVQGVGMNMYGHYKKGQMVAVNLTSNKSAVGVGFLPRSSDDLYMSGGHGIAVKILHLFGDKLWGIEPQLAQQVPQFKTTNLTDDDFPELGNEKRNEKRNREHTLVVNAEILNNGVEKVNTNQSNMDGYNVYAEQADIENEENCIVDFESNKECHDSGAANSVTPELILRNAFLSALKNHGKSMQLPLLTSTFFRSYVVPECEQSLDMKKTKYKKLSNFLAEMVDEGYIVVREESKGIDKITSIDLDHPDLVKFITDFKKPTSIADDNPLFHSELTELYIITDPVATLFTKLNYKRGEGIPATQLKKVVREYINKVNLVMSKDPQAESKSYVLDECLERICKTNVATLSKVTASIISQMNHSYQMCSVKDVSGNKPMIQMSLATRSGNKKVTLVSNIECHGIILTEFIKLCKQGAAASATIVSLPNQKKEMLQIQGNQVRFIYTLLTETYKLSPKYILGLELAKDGKKHKKK</sequence>
<accession>A0A1I8PWN4</accession>
<evidence type="ECO:0000256" key="1">
    <source>
        <dbReference type="ARBA" id="ARBA00022490"/>
    </source>
</evidence>
<dbReference type="CDD" id="cd11608">
    <property type="entry name" value="eIF2D_C"/>
    <property type="match status" value="1"/>
</dbReference>
<evidence type="ECO:0000313" key="4">
    <source>
        <dbReference type="Proteomes" id="UP000095300"/>
    </source>
</evidence>
<dbReference type="SUPFAM" id="SSF88697">
    <property type="entry name" value="PUA domain-like"/>
    <property type="match status" value="1"/>
</dbReference>
<dbReference type="InterPro" id="IPR001950">
    <property type="entry name" value="SUI1"/>
</dbReference>
<dbReference type="PANTHER" id="PTHR12217">
    <property type="entry name" value="EUKARYOTIC TRANSLATION INITIATION FACTOR 2D"/>
    <property type="match status" value="1"/>
</dbReference>
<dbReference type="InterPro" id="IPR015947">
    <property type="entry name" value="PUA-like_sf"/>
</dbReference>
<dbReference type="CDD" id="cd21156">
    <property type="entry name" value="PUA_eIF2d-like"/>
    <property type="match status" value="1"/>
</dbReference>
<dbReference type="InterPro" id="IPR039759">
    <property type="entry name" value="eIF2D_SUI1"/>
</dbReference>
<dbReference type="GO" id="GO:0001731">
    <property type="term" value="P:formation of translation preinitiation complex"/>
    <property type="evidence" value="ECO:0007669"/>
    <property type="project" value="InterPro"/>
</dbReference>
<keyword evidence="4" id="KW-1185">Reference proteome</keyword>
<dbReference type="InterPro" id="IPR039757">
    <property type="entry name" value="EIF2D"/>
</dbReference>
<dbReference type="SUPFAM" id="SSF47592">
    <property type="entry name" value="SWIB/MDM2 domain"/>
    <property type="match status" value="1"/>
</dbReference>
<feature type="domain" description="SUI1" evidence="2">
    <location>
        <begin position="492"/>
        <end position="564"/>
    </location>
</feature>
<dbReference type="VEuPathDB" id="VectorBase:SCAU011770"/>
<dbReference type="Gene3D" id="3.10.400.20">
    <property type="match status" value="1"/>
</dbReference>
<dbReference type="InterPro" id="IPR048247">
    <property type="entry name" value="eIF2D_N"/>
</dbReference>
<dbReference type="InterPro" id="IPR041366">
    <property type="entry name" value="Pre-PUA"/>
</dbReference>
<proteinExistence type="predicted"/>
<organism evidence="3 4">
    <name type="scientific">Stomoxys calcitrans</name>
    <name type="common">Stable fly</name>
    <name type="synonym">Conops calcitrans</name>
    <dbReference type="NCBI Taxonomy" id="35570"/>
    <lineage>
        <taxon>Eukaryota</taxon>
        <taxon>Metazoa</taxon>
        <taxon>Ecdysozoa</taxon>
        <taxon>Arthropoda</taxon>
        <taxon>Hexapoda</taxon>
        <taxon>Insecta</taxon>
        <taxon>Pterygota</taxon>
        <taxon>Neoptera</taxon>
        <taxon>Endopterygota</taxon>
        <taxon>Diptera</taxon>
        <taxon>Brachycera</taxon>
        <taxon>Muscomorpha</taxon>
        <taxon>Muscoidea</taxon>
        <taxon>Muscidae</taxon>
        <taxon>Stomoxys</taxon>
    </lineage>
</organism>
<dbReference type="InterPro" id="IPR004521">
    <property type="entry name" value="Uncharacterised_CHP00451"/>
</dbReference>
<dbReference type="SUPFAM" id="SSF55159">
    <property type="entry name" value="eIF1-like"/>
    <property type="match status" value="1"/>
</dbReference>
<dbReference type="Gene3D" id="3.30.780.10">
    <property type="entry name" value="SUI1-like domain"/>
    <property type="match status" value="1"/>
</dbReference>
<gene>
    <name evidence="3" type="primary">106083792</name>
</gene>
<dbReference type="CDD" id="cd11610">
    <property type="entry name" value="eIF2D_N"/>
    <property type="match status" value="1"/>
</dbReference>
<dbReference type="Pfam" id="PF17832">
    <property type="entry name" value="Pre-PUA"/>
    <property type="match status" value="1"/>
</dbReference>
<keyword evidence="1" id="KW-0963">Cytoplasm</keyword>
<dbReference type="InterPro" id="IPR036877">
    <property type="entry name" value="SUI1_dom_sf"/>
</dbReference>
<dbReference type="AlphaFoldDB" id="A0A1I8PWN4"/>
<name>A0A1I8PWN4_STOCA</name>
<reference evidence="3" key="1">
    <citation type="submission" date="2020-05" db="UniProtKB">
        <authorList>
            <consortium name="EnsemblMetazoa"/>
        </authorList>
    </citation>
    <scope>IDENTIFICATION</scope>
    <source>
        <strain evidence="3">USDA</strain>
    </source>
</reference>
<dbReference type="OrthoDB" id="199771at2759"/>
<evidence type="ECO:0000259" key="2">
    <source>
        <dbReference type="PROSITE" id="PS50296"/>
    </source>
</evidence>
<dbReference type="NCBIfam" id="TIGR00451">
    <property type="entry name" value="unchar_dom_2"/>
    <property type="match status" value="1"/>
</dbReference>
<dbReference type="Pfam" id="PF26292">
    <property type="entry name" value="PUA_elF2D"/>
    <property type="match status" value="1"/>
</dbReference>
<dbReference type="InterPro" id="IPR036885">
    <property type="entry name" value="SWIB_MDM2_dom_sf"/>
</dbReference>
<dbReference type="PANTHER" id="PTHR12217:SF4">
    <property type="entry name" value="EUKARYOTIC TRANSLATION INITIATION FACTOR 2D"/>
    <property type="match status" value="1"/>
</dbReference>
<protein>
    <recommendedName>
        <fullName evidence="2">SUI1 domain-containing protein</fullName>
    </recommendedName>
</protein>
<dbReference type="InterPro" id="IPR057429">
    <property type="entry name" value="WH_eIF2D"/>
</dbReference>
<dbReference type="GO" id="GO:0003723">
    <property type="term" value="F:RNA binding"/>
    <property type="evidence" value="ECO:0007669"/>
    <property type="project" value="InterPro"/>
</dbReference>
<dbReference type="PROSITE" id="PS50296">
    <property type="entry name" value="SUI1"/>
    <property type="match status" value="1"/>
</dbReference>